<keyword evidence="2" id="KW-1185">Reference proteome</keyword>
<evidence type="ECO:0000313" key="2">
    <source>
        <dbReference type="Proteomes" id="UP000238479"/>
    </source>
</evidence>
<reference evidence="1 2" key="1">
    <citation type="journal article" date="2018" name="Nat. Genet.">
        <title>The Rosa genome provides new insights in the design of modern roses.</title>
        <authorList>
            <person name="Bendahmane M."/>
        </authorList>
    </citation>
    <scope>NUCLEOTIDE SEQUENCE [LARGE SCALE GENOMIC DNA]</scope>
    <source>
        <strain evidence="2">cv. Old Blush</strain>
    </source>
</reference>
<dbReference type="InterPro" id="IPR050592">
    <property type="entry name" value="GDSL_lipolytic_enzyme"/>
</dbReference>
<accession>A0A2P6RLT3</accession>
<dbReference type="AlphaFoldDB" id="A0A2P6RLT3"/>
<dbReference type="PANTHER" id="PTHR45642">
    <property type="entry name" value="GDSL ESTERASE/LIPASE EXL3"/>
    <property type="match status" value="1"/>
</dbReference>
<dbReference type="GO" id="GO:0016787">
    <property type="term" value="F:hydrolase activity"/>
    <property type="evidence" value="ECO:0007669"/>
    <property type="project" value="UniProtKB-KW"/>
</dbReference>
<comment type="caution">
    <text evidence="1">The sequence shown here is derived from an EMBL/GenBank/DDBJ whole genome shotgun (WGS) entry which is preliminary data.</text>
</comment>
<evidence type="ECO:0000313" key="1">
    <source>
        <dbReference type="EMBL" id="PRQ47363.1"/>
    </source>
</evidence>
<proteinExistence type="predicted"/>
<sequence>MGGKPTGRFSNGRVPSDIIGEGFGLKKILPAYLDPNLQLQDLLTGVCFASAGSGYDRLTARSQVYTHTHTHTHHISIGLVVENKNKSLGLFFEVGEKRRKDKFGVDRISGGSNER</sequence>
<organism evidence="1 2">
    <name type="scientific">Rosa chinensis</name>
    <name type="common">China rose</name>
    <dbReference type="NCBI Taxonomy" id="74649"/>
    <lineage>
        <taxon>Eukaryota</taxon>
        <taxon>Viridiplantae</taxon>
        <taxon>Streptophyta</taxon>
        <taxon>Embryophyta</taxon>
        <taxon>Tracheophyta</taxon>
        <taxon>Spermatophyta</taxon>
        <taxon>Magnoliopsida</taxon>
        <taxon>eudicotyledons</taxon>
        <taxon>Gunneridae</taxon>
        <taxon>Pentapetalae</taxon>
        <taxon>rosids</taxon>
        <taxon>fabids</taxon>
        <taxon>Rosales</taxon>
        <taxon>Rosaceae</taxon>
        <taxon>Rosoideae</taxon>
        <taxon>Rosoideae incertae sedis</taxon>
        <taxon>Rosa</taxon>
    </lineage>
</organism>
<dbReference type="Proteomes" id="UP000238479">
    <property type="component" value="Chromosome 2"/>
</dbReference>
<dbReference type="GO" id="GO:0005576">
    <property type="term" value="C:extracellular region"/>
    <property type="evidence" value="ECO:0007669"/>
    <property type="project" value="TreeGrafter"/>
</dbReference>
<dbReference type="EMBL" id="PDCK01000040">
    <property type="protein sequence ID" value="PRQ47363.1"/>
    <property type="molecule type" value="Genomic_DNA"/>
</dbReference>
<name>A0A2P6RLT3_ROSCH</name>
<dbReference type="Gene3D" id="3.40.50.1110">
    <property type="entry name" value="SGNH hydrolase"/>
    <property type="match status" value="1"/>
</dbReference>
<dbReference type="Gramene" id="PRQ47363">
    <property type="protein sequence ID" value="PRQ47363"/>
    <property type="gene ID" value="RchiOBHm_Chr2g0098871"/>
</dbReference>
<protein>
    <submittedName>
        <fullName evidence="1">Putative SGNH hydrolase-type esterase domain-containing protein</fullName>
    </submittedName>
</protein>
<keyword evidence="1" id="KW-0378">Hydrolase</keyword>
<dbReference type="PANTHER" id="PTHR45642:SF95">
    <property type="entry name" value="GDSL-LIKE LIPASE_ACYLHYDROLASE FAMILY PROTEIN, EXPRESSED"/>
    <property type="match status" value="1"/>
</dbReference>
<dbReference type="InterPro" id="IPR036514">
    <property type="entry name" value="SGNH_hydro_sf"/>
</dbReference>
<gene>
    <name evidence="1" type="ORF">RchiOBHm_Chr2g0098871</name>
</gene>
<dbReference type="STRING" id="74649.A0A2P6RLT3"/>